<dbReference type="GO" id="GO:0008203">
    <property type="term" value="P:cholesterol metabolic process"/>
    <property type="evidence" value="ECO:0007669"/>
    <property type="project" value="TreeGrafter"/>
</dbReference>
<dbReference type="GO" id="GO:0034364">
    <property type="term" value="C:high-density lipoprotein particle"/>
    <property type="evidence" value="ECO:0007669"/>
    <property type="project" value="InterPro"/>
</dbReference>
<dbReference type="GO" id="GO:0046470">
    <property type="term" value="P:phosphatidylcholine metabolic process"/>
    <property type="evidence" value="ECO:0007669"/>
    <property type="project" value="TreeGrafter"/>
</dbReference>
<name>A0A852JGT8_SPIPA</name>
<dbReference type="Proteomes" id="UP000618746">
    <property type="component" value="Unassembled WGS sequence"/>
</dbReference>
<evidence type="ECO:0000256" key="2">
    <source>
        <dbReference type="ARBA" id="ARBA00007292"/>
    </source>
</evidence>
<dbReference type="EMBL" id="WBNQ01000546">
    <property type="protein sequence ID" value="NXX64393.1"/>
    <property type="molecule type" value="Genomic_DNA"/>
</dbReference>
<comment type="similarity">
    <text evidence="2">Belongs to the BPI/LBP/Plunc superfamily. BPI/LBP family.</text>
</comment>
<gene>
    <name evidence="5" type="primary">Cetp</name>
    <name evidence="5" type="ORF">SPIPAS_R07683</name>
</gene>
<dbReference type="GO" id="GO:0005548">
    <property type="term" value="F:phospholipid transporter activity"/>
    <property type="evidence" value="ECO:0007669"/>
    <property type="project" value="TreeGrafter"/>
</dbReference>
<reference evidence="5" key="1">
    <citation type="submission" date="2020-02" db="EMBL/GenBank/DDBJ databases">
        <title>Bird 10,000 Genomes (B10K) Project - Family phase.</title>
        <authorList>
            <person name="Zhang G."/>
        </authorList>
    </citation>
    <scope>NUCLEOTIDE SEQUENCE</scope>
    <source>
        <strain evidence="5">B10K-DU-023-52</strain>
        <tissue evidence="5">Mixed tissue sample</tissue>
    </source>
</reference>
<keyword evidence="4" id="KW-0325">Glycoprotein</keyword>
<dbReference type="GO" id="GO:0070328">
    <property type="term" value="P:triglyceride homeostasis"/>
    <property type="evidence" value="ECO:0007669"/>
    <property type="project" value="TreeGrafter"/>
</dbReference>
<comment type="caution">
    <text evidence="5">The sequence shown here is derived from an EMBL/GenBank/DDBJ whole genome shotgun (WGS) entry which is preliminary data.</text>
</comment>
<dbReference type="GO" id="GO:0034374">
    <property type="term" value="P:low-density lipoprotein particle remodeling"/>
    <property type="evidence" value="ECO:0007669"/>
    <property type="project" value="TreeGrafter"/>
</dbReference>
<evidence type="ECO:0000256" key="4">
    <source>
        <dbReference type="ARBA" id="ARBA00023180"/>
    </source>
</evidence>
<proteinExistence type="inferred from homology"/>
<keyword evidence="6" id="KW-1185">Reference proteome</keyword>
<dbReference type="InterPro" id="IPR017943">
    <property type="entry name" value="Bactericidal_perm-incr_a/b_dom"/>
</dbReference>
<feature type="non-terminal residue" evidence="5">
    <location>
        <position position="272"/>
    </location>
</feature>
<dbReference type="GO" id="GO:0034372">
    <property type="term" value="P:very-low-density lipoprotein particle remodeling"/>
    <property type="evidence" value="ECO:0007669"/>
    <property type="project" value="TreeGrafter"/>
</dbReference>
<dbReference type="PANTHER" id="PTHR47616:SF1">
    <property type="entry name" value="CHOLESTERYL ESTER TRANSFER PROTEIN"/>
    <property type="match status" value="1"/>
</dbReference>
<evidence type="ECO:0000313" key="5">
    <source>
        <dbReference type="EMBL" id="NXX64393.1"/>
    </source>
</evidence>
<dbReference type="GO" id="GO:0043691">
    <property type="term" value="P:reverse cholesterol transport"/>
    <property type="evidence" value="ECO:0007669"/>
    <property type="project" value="InterPro"/>
</dbReference>
<dbReference type="GO" id="GO:0034375">
    <property type="term" value="P:high-density lipoprotein particle remodeling"/>
    <property type="evidence" value="ECO:0007669"/>
    <property type="project" value="TreeGrafter"/>
</dbReference>
<evidence type="ECO:0000313" key="6">
    <source>
        <dbReference type="Proteomes" id="UP000618746"/>
    </source>
</evidence>
<dbReference type="InterPro" id="IPR017130">
    <property type="entry name" value="Cholesteryl_ester_transfer"/>
</dbReference>
<dbReference type="Gene3D" id="3.15.20.10">
    <property type="entry name" value="Bactericidal permeability-increasing protein, domain 2"/>
    <property type="match status" value="1"/>
</dbReference>
<dbReference type="GO" id="GO:0006641">
    <property type="term" value="P:triglyceride metabolic process"/>
    <property type="evidence" value="ECO:0007669"/>
    <property type="project" value="TreeGrafter"/>
</dbReference>
<dbReference type="GO" id="GO:0042632">
    <property type="term" value="P:cholesterol homeostasis"/>
    <property type="evidence" value="ECO:0007669"/>
    <property type="project" value="TreeGrafter"/>
</dbReference>
<dbReference type="GO" id="GO:0034197">
    <property type="term" value="P:triglyceride transport"/>
    <property type="evidence" value="ECO:0007669"/>
    <property type="project" value="TreeGrafter"/>
</dbReference>
<dbReference type="GO" id="GO:0015485">
    <property type="term" value="F:cholesterol binding"/>
    <property type="evidence" value="ECO:0007669"/>
    <property type="project" value="TreeGrafter"/>
</dbReference>
<feature type="non-terminal residue" evidence="5">
    <location>
        <position position="1"/>
    </location>
</feature>
<dbReference type="GO" id="GO:0017129">
    <property type="term" value="F:triglyceride binding"/>
    <property type="evidence" value="ECO:0007669"/>
    <property type="project" value="TreeGrafter"/>
</dbReference>
<dbReference type="GO" id="GO:0031210">
    <property type="term" value="F:phosphatidylcholine binding"/>
    <property type="evidence" value="ECO:0007669"/>
    <property type="project" value="TreeGrafter"/>
</dbReference>
<evidence type="ECO:0000256" key="3">
    <source>
        <dbReference type="ARBA" id="ARBA00022525"/>
    </source>
</evidence>
<sequence length="272" mass="29852">VCKEINTVAQTLTNYILDLAANFVRDRDIAVDISLASDPVIRATYIESHHKGGSWGSSALSCPGHSPQEQPQPFVFSQSLSGLFLKELFEMEDSEVQRKAVQMIFQGTSYNDSVAKVWSLSQPQISFQPQGTVVRSSVAVEISILLAGEEPLVALYLEKEITATIQATYADKKLILQPVDSSVEIKVFKCTADPSGEDPSIQSFLQNMILVAGIPEVTSSIGSALTSLLNSKRLDLFDIINPEIITREGYVIVQLDFGFPSHLLLNFLEKSL</sequence>
<dbReference type="OrthoDB" id="9940758at2759"/>
<organism evidence="5 6">
    <name type="scientific">Spizella passerina</name>
    <name type="common">Chipping sparrow</name>
    <dbReference type="NCBI Taxonomy" id="40210"/>
    <lineage>
        <taxon>Eukaryota</taxon>
        <taxon>Metazoa</taxon>
        <taxon>Chordata</taxon>
        <taxon>Craniata</taxon>
        <taxon>Vertebrata</taxon>
        <taxon>Euteleostomi</taxon>
        <taxon>Archelosauria</taxon>
        <taxon>Archosauria</taxon>
        <taxon>Dinosauria</taxon>
        <taxon>Saurischia</taxon>
        <taxon>Theropoda</taxon>
        <taxon>Coelurosauria</taxon>
        <taxon>Aves</taxon>
        <taxon>Neognathae</taxon>
        <taxon>Neoaves</taxon>
        <taxon>Telluraves</taxon>
        <taxon>Australaves</taxon>
        <taxon>Passeriformes</taxon>
        <taxon>Passerellidae</taxon>
        <taxon>Spizella</taxon>
    </lineage>
</organism>
<dbReference type="PANTHER" id="PTHR47616">
    <property type="entry name" value="CHOLESTERYL ESTER TRANSFER PROTEIN"/>
    <property type="match status" value="1"/>
</dbReference>
<protein>
    <submittedName>
        <fullName evidence="5">CETP protein</fullName>
    </submittedName>
</protein>
<dbReference type="GO" id="GO:0055091">
    <property type="term" value="P:phospholipid homeostasis"/>
    <property type="evidence" value="ECO:0007669"/>
    <property type="project" value="TreeGrafter"/>
</dbReference>
<evidence type="ECO:0000256" key="1">
    <source>
        <dbReference type="ARBA" id="ARBA00004613"/>
    </source>
</evidence>
<dbReference type="SUPFAM" id="SSF55394">
    <property type="entry name" value="Bactericidal permeability-increasing protein, BPI"/>
    <property type="match status" value="1"/>
</dbReference>
<keyword evidence="3" id="KW-0964">Secreted</keyword>
<accession>A0A852JGT8</accession>
<dbReference type="AlphaFoldDB" id="A0A852JGT8"/>
<comment type="subcellular location">
    <subcellularLocation>
        <location evidence="1">Secreted</location>
    </subcellularLocation>
</comment>
<dbReference type="GO" id="GO:0120020">
    <property type="term" value="F:cholesterol transfer activity"/>
    <property type="evidence" value="ECO:0007669"/>
    <property type="project" value="InterPro"/>
</dbReference>